<dbReference type="PROSITE" id="PS50002">
    <property type="entry name" value="SH3"/>
    <property type="match status" value="1"/>
</dbReference>
<dbReference type="GO" id="GO:0097320">
    <property type="term" value="P:plasma membrane tubulation"/>
    <property type="evidence" value="ECO:0007669"/>
    <property type="project" value="TreeGrafter"/>
</dbReference>
<dbReference type="PROSITE" id="PS50195">
    <property type="entry name" value="PX"/>
    <property type="match status" value="1"/>
</dbReference>
<comment type="similarity">
    <text evidence="2">Belongs to the sorting nexin family.</text>
</comment>
<evidence type="ECO:0000259" key="9">
    <source>
        <dbReference type="PROSITE" id="PS50002"/>
    </source>
</evidence>
<evidence type="ECO:0000256" key="4">
    <source>
        <dbReference type="ARBA" id="ARBA00023136"/>
    </source>
</evidence>
<dbReference type="CDD" id="cd11763">
    <property type="entry name" value="SH3_SNX9_like"/>
    <property type="match status" value="1"/>
</dbReference>
<feature type="domain" description="SH3" evidence="9">
    <location>
        <begin position="3"/>
        <end position="65"/>
    </location>
</feature>
<dbReference type="Proteomes" id="UP000050741">
    <property type="component" value="Unassembled WGS sequence"/>
</dbReference>
<name>A0A183CCW3_GLOPA</name>
<feature type="compositionally biased region" description="Polar residues" evidence="8">
    <location>
        <begin position="117"/>
        <end position="135"/>
    </location>
</feature>
<dbReference type="PRINTS" id="PR00452">
    <property type="entry name" value="SH3DOMAIN"/>
</dbReference>
<proteinExistence type="inferred from homology"/>
<feature type="coiled-coil region" evidence="7">
    <location>
        <begin position="420"/>
        <end position="454"/>
    </location>
</feature>
<accession>A0A183CCW3</accession>
<dbReference type="PANTHER" id="PTHR45827:SF1">
    <property type="entry name" value="SORTING NEXIN"/>
    <property type="match status" value="1"/>
</dbReference>
<feature type="compositionally biased region" description="Pro residues" evidence="8">
    <location>
        <begin position="82"/>
        <end position="92"/>
    </location>
</feature>
<evidence type="ECO:0000259" key="10">
    <source>
        <dbReference type="PROSITE" id="PS50195"/>
    </source>
</evidence>
<dbReference type="InterPro" id="IPR001452">
    <property type="entry name" value="SH3_domain"/>
</dbReference>
<dbReference type="SUPFAM" id="SSF50044">
    <property type="entry name" value="SH3-domain"/>
    <property type="match status" value="1"/>
</dbReference>
<organism evidence="11 12">
    <name type="scientific">Globodera pallida</name>
    <name type="common">Potato cyst nematode worm</name>
    <name type="synonym">Heterodera pallida</name>
    <dbReference type="NCBI Taxonomy" id="36090"/>
    <lineage>
        <taxon>Eukaryota</taxon>
        <taxon>Metazoa</taxon>
        <taxon>Ecdysozoa</taxon>
        <taxon>Nematoda</taxon>
        <taxon>Chromadorea</taxon>
        <taxon>Rhabditida</taxon>
        <taxon>Tylenchina</taxon>
        <taxon>Tylenchomorpha</taxon>
        <taxon>Tylenchoidea</taxon>
        <taxon>Heteroderidae</taxon>
        <taxon>Heteroderinae</taxon>
        <taxon>Globodera</taxon>
    </lineage>
</organism>
<dbReference type="Pfam" id="PF07653">
    <property type="entry name" value="SH3_2"/>
    <property type="match status" value="1"/>
</dbReference>
<dbReference type="PANTHER" id="PTHR45827">
    <property type="entry name" value="SORTING NEXIN"/>
    <property type="match status" value="1"/>
</dbReference>
<evidence type="ECO:0000256" key="6">
    <source>
        <dbReference type="PROSITE-ProRule" id="PRU00192"/>
    </source>
</evidence>
<dbReference type="InterPro" id="IPR036871">
    <property type="entry name" value="PX_dom_sf"/>
</dbReference>
<keyword evidence="4" id="KW-0472">Membrane</keyword>
<dbReference type="SUPFAM" id="SSF64268">
    <property type="entry name" value="PX domain"/>
    <property type="match status" value="1"/>
</dbReference>
<dbReference type="Gene3D" id="2.30.30.40">
    <property type="entry name" value="SH3 Domains"/>
    <property type="match status" value="1"/>
</dbReference>
<dbReference type="GO" id="GO:0016197">
    <property type="term" value="P:endosomal transport"/>
    <property type="evidence" value="ECO:0007669"/>
    <property type="project" value="TreeGrafter"/>
</dbReference>
<keyword evidence="7" id="KW-0175">Coiled coil</keyword>
<evidence type="ECO:0000256" key="2">
    <source>
        <dbReference type="ARBA" id="ARBA00010883"/>
    </source>
</evidence>
<evidence type="ECO:0000313" key="11">
    <source>
        <dbReference type="Proteomes" id="UP000050741"/>
    </source>
</evidence>
<reference evidence="12" key="2">
    <citation type="submission" date="2016-06" db="UniProtKB">
        <authorList>
            <consortium name="WormBaseParasite"/>
        </authorList>
    </citation>
    <scope>IDENTIFICATION</scope>
</reference>
<dbReference type="AlphaFoldDB" id="A0A183CCW3"/>
<evidence type="ECO:0000256" key="7">
    <source>
        <dbReference type="SAM" id="Coils"/>
    </source>
</evidence>
<dbReference type="Pfam" id="PF10456">
    <property type="entry name" value="BAR_3_WASP_bdg"/>
    <property type="match status" value="1"/>
</dbReference>
<dbReference type="CDD" id="cd06862">
    <property type="entry name" value="PX_SNX9_18_like"/>
    <property type="match status" value="1"/>
</dbReference>
<dbReference type="InterPro" id="IPR027267">
    <property type="entry name" value="AH/BAR_dom_sf"/>
</dbReference>
<evidence type="ECO:0000256" key="3">
    <source>
        <dbReference type="ARBA" id="ARBA00022443"/>
    </source>
</evidence>
<feature type="domain" description="PX" evidence="10">
    <location>
        <begin position="279"/>
        <end position="388"/>
    </location>
</feature>
<dbReference type="GO" id="GO:0005886">
    <property type="term" value="C:plasma membrane"/>
    <property type="evidence" value="ECO:0007669"/>
    <property type="project" value="TreeGrafter"/>
</dbReference>
<keyword evidence="11" id="KW-1185">Reference proteome</keyword>
<dbReference type="Pfam" id="PF00787">
    <property type="entry name" value="PX"/>
    <property type="match status" value="1"/>
</dbReference>
<comment type="subcellular location">
    <subcellularLocation>
        <location evidence="1">Cytoplasmic vesicle membrane</location>
    </subcellularLocation>
</comment>
<dbReference type="InterPro" id="IPR019497">
    <property type="entry name" value="Sorting_nexin_WASP-bd-dom"/>
</dbReference>
<dbReference type="FunFam" id="3.30.1520.10:FF:000004">
    <property type="entry name" value="Sorting nexin"/>
    <property type="match status" value="1"/>
</dbReference>
<dbReference type="Gene3D" id="1.20.1270.60">
    <property type="entry name" value="Arfaptin homology (AH) domain/BAR domain"/>
    <property type="match status" value="1"/>
</dbReference>
<dbReference type="SMART" id="SM00326">
    <property type="entry name" value="SH3"/>
    <property type="match status" value="1"/>
</dbReference>
<dbReference type="WBParaSite" id="GPLIN_001071500">
    <property type="protein sequence ID" value="GPLIN_001071500"/>
    <property type="gene ID" value="GPLIN_001071500"/>
</dbReference>
<dbReference type="GO" id="GO:0030659">
    <property type="term" value="C:cytoplasmic vesicle membrane"/>
    <property type="evidence" value="ECO:0007669"/>
    <property type="project" value="UniProtKB-SubCell"/>
</dbReference>
<dbReference type="SMART" id="SM00312">
    <property type="entry name" value="PX"/>
    <property type="match status" value="1"/>
</dbReference>
<evidence type="ECO:0000256" key="1">
    <source>
        <dbReference type="ARBA" id="ARBA00004156"/>
    </source>
</evidence>
<dbReference type="Gene3D" id="3.30.1520.10">
    <property type="entry name" value="Phox-like domain"/>
    <property type="match status" value="1"/>
</dbReference>
<feature type="region of interest" description="Disordered" evidence="8">
    <location>
        <begin position="75"/>
        <end position="143"/>
    </location>
</feature>
<keyword evidence="3 6" id="KW-0728">SH3 domain</keyword>
<dbReference type="InterPro" id="IPR036028">
    <property type="entry name" value="SH3-like_dom_sf"/>
</dbReference>
<sequence>MAQKLGQVKAEFDFEAQPGTGELAIKTGEVLTILKEGIEGGWVEGRNSKGKVGLFPASYVKKIKADGNAGIHSQLSVQSNSVPPPMAPPPLPSLSSHPVPTAPMYSLPPTCAHPQQHHTGPSSSMHSATKQSAVPSPSLPGFDAWDDPNAIGSAHGYNTAVKCAQPLDDDFDDDWSDEDEEVAEFTSAHSFDTVQKETGAVIRSRSTGPEVTSISSHKQAGAGGAAKMKNINRFSNFVKSGMESYILATSKFSGRPGEMHEIVLVGSEMKWKCPSDYGYSCMVSKPKKESKLKGLKSFIAYSLTCSVTGIQVARRYKHFDWLHEQLASKYLPIPIPPLPEKQVAGLYEEDLIQHRRAILQLWVNKICRHPVLSQSGVWRHFMSCTDENQWKKGKRLAEKDEYVGGNFFNCIKAPEERLDLHNFEQQIDNFTRSSRSLEESCKTLYERIAEAQKRLIGPHKSNWQKLGQAFESVGQSLDLDQSQRNGEDIVDLICVYIFHQTVHTPVKQNIKISAHNLHRIGSQHEEHGKKGLEQLLDFLYVSKGVYASIPDTTVLTKMHENKRLQKEGKISDSDAEAIQSRVDVCAYAMLAEMTHQQEERDLDLSIAFGAFFSQQAAFYHNIGNQFTQLAELFKPK</sequence>
<evidence type="ECO:0000313" key="12">
    <source>
        <dbReference type="WBParaSite" id="GPLIN_001071500"/>
    </source>
</evidence>
<reference evidence="11" key="1">
    <citation type="submission" date="2014-05" db="EMBL/GenBank/DDBJ databases">
        <title>The genome and life-stage specific transcriptomes of Globodera pallida elucidate key aspects of plant parasitism by a cyst nematode.</title>
        <authorList>
            <person name="Cotton J.A."/>
            <person name="Lilley C.J."/>
            <person name="Jones L.M."/>
            <person name="Kikuchi T."/>
            <person name="Reid A.J."/>
            <person name="Thorpe P."/>
            <person name="Tsai I.J."/>
            <person name="Beasley H."/>
            <person name="Blok V."/>
            <person name="Cock P.J.A."/>
            <person name="Van den Akker S.E."/>
            <person name="Holroyd N."/>
            <person name="Hunt M."/>
            <person name="Mantelin S."/>
            <person name="Naghra H."/>
            <person name="Pain A."/>
            <person name="Palomares-Rius J.E."/>
            <person name="Zarowiecki M."/>
            <person name="Berriman M."/>
            <person name="Jones J.T."/>
            <person name="Urwin P.E."/>
        </authorList>
    </citation>
    <scope>NUCLEOTIDE SEQUENCE [LARGE SCALE GENOMIC DNA]</scope>
    <source>
        <strain evidence="11">Lindley</strain>
    </source>
</reference>
<dbReference type="InterPro" id="IPR001683">
    <property type="entry name" value="PX_dom"/>
</dbReference>
<evidence type="ECO:0000256" key="8">
    <source>
        <dbReference type="SAM" id="MobiDB-lite"/>
    </source>
</evidence>
<protein>
    <submittedName>
        <fullName evidence="12">Sorting nexin</fullName>
    </submittedName>
</protein>
<dbReference type="GO" id="GO:0035091">
    <property type="term" value="F:phosphatidylinositol binding"/>
    <property type="evidence" value="ECO:0007669"/>
    <property type="project" value="InterPro"/>
</dbReference>
<evidence type="ECO:0000256" key="5">
    <source>
        <dbReference type="ARBA" id="ARBA00023329"/>
    </source>
</evidence>
<keyword evidence="5" id="KW-0968">Cytoplasmic vesicle</keyword>
<dbReference type="GO" id="GO:0006897">
    <property type="term" value="P:endocytosis"/>
    <property type="evidence" value="ECO:0007669"/>
    <property type="project" value="TreeGrafter"/>
</dbReference>